<evidence type="ECO:0000256" key="9">
    <source>
        <dbReference type="ARBA" id="ARBA00023049"/>
    </source>
</evidence>
<comment type="catalytic activity">
    <reaction evidence="10">
        <text>Releases a C-terminal residue, which may be hydrophobic or positively charged.</text>
        <dbReference type="EC" id="3.4.17.18"/>
    </reaction>
</comment>
<dbReference type="SUPFAM" id="SSF49265">
    <property type="entry name" value="Fibronectin type III"/>
    <property type="match status" value="1"/>
</dbReference>
<sequence length="896" mass="101846">MKQQYISYQQTIDYLKQAMGENPHLMRLQTIGETWEGRPIIMVTMSLDVAYADEKPALLYTGTIHAREWIGIELAISLVRYVIDNYKVNPQLLDTLSRNTLYMVPCLNPDGFEYSRNHFSFWRKNRRDNGDGTFGVDLNRNFDVRFKASNDTSANTYGGPAPFSEPETRAIKGFVERHPNITIALDYHSQGNVFFPAHKFNHEAEIEGTDLNVLCANMAREIERVTGRRYGIHRGKPPTNLIHGSGREYYYSKGIIGTVVEVGTRNIPDYLVNMSQSVDENIPAVLYALKSAIHYSKHAPKRVANFTVESIGANEVTLSWDAETEPDLYFEIHRSERGKSPCVDENLVAITRSQQYTDVQLKSGQRYFYNIRAVDRVRKVKSPWAPELQLKTLLGHDEFSHTAYPLKAQLGYVGEKTLKRNAEHFGHNSLFVGVSRAKGCCYGVMVFQFGSLPVDVLLRKASLALYPMNRVNAKIERFGEWSISILDEADITDLTNYEQIANAVPLQTLGNAIESDRLTQGIWSSWNFTEVERRILAQQIVGGRVILRVEGPSQLPQGHDSQMMQFDIGYGRFGGGIHYRPSLQLIFTKQPQSMTFLPVAMNTIARAGVKPEQLASGFDNQGDKVYGGLAFSLAGLPEPDKTVITTAYVQLSAKNKLATNKDIRFTIELAELEDVDYQSVRTREQIEFIGYEVSNSQLKEKSQHHFVFDSYCRNQLEQCHADGKDVFLVLRPTTPSQEKNALIDWYAQGSDKQAKLVIEFIERRKQALPQPTDFRAEIEGNKVKLSWTPPTDDNLVGCYVVRNRFHPPRSPFDGVKLYGGKDNYTYDSFGNANIAKYYSVFSYDDVPNYSQPASMMFSVDEVIHIDEDVIETQEEEEERLQREDEIPEPANQQQSE</sequence>
<evidence type="ECO:0000259" key="14">
    <source>
        <dbReference type="PROSITE" id="PS50853"/>
    </source>
</evidence>
<dbReference type="PRINTS" id="PR00765">
    <property type="entry name" value="CRBOXYPTASEA"/>
</dbReference>
<feature type="domain" description="Fibronectin type-III" evidence="14">
    <location>
        <begin position="302"/>
        <end position="395"/>
    </location>
</feature>
<dbReference type="SUPFAM" id="SSF53187">
    <property type="entry name" value="Zn-dependent exopeptidases"/>
    <property type="match status" value="1"/>
</dbReference>
<dbReference type="Gene3D" id="3.40.630.10">
    <property type="entry name" value="Zn peptidases"/>
    <property type="match status" value="1"/>
</dbReference>
<evidence type="ECO:0000256" key="4">
    <source>
        <dbReference type="ARBA" id="ARBA00022670"/>
    </source>
</evidence>
<feature type="domain" description="Peptidase M14" evidence="15">
    <location>
        <begin position="4"/>
        <end position="292"/>
    </location>
</feature>
<keyword evidence="6" id="KW-0732">Signal</keyword>
<dbReference type="InterPro" id="IPR003961">
    <property type="entry name" value="FN3_dom"/>
</dbReference>
<dbReference type="RefSeq" id="WP_087505097.1">
    <property type="nucleotide sequence ID" value="NZ_BMDX01000004.1"/>
</dbReference>
<accession>A0A8J2U405</accession>
<organism evidence="16 17">
    <name type="scientific">Neiella marina</name>
    <dbReference type="NCBI Taxonomy" id="508461"/>
    <lineage>
        <taxon>Bacteria</taxon>
        <taxon>Pseudomonadati</taxon>
        <taxon>Pseudomonadota</taxon>
        <taxon>Gammaproteobacteria</taxon>
        <taxon>Alteromonadales</taxon>
        <taxon>Echinimonadaceae</taxon>
        <taxon>Neiella</taxon>
    </lineage>
</organism>
<dbReference type="EMBL" id="BMDX01000004">
    <property type="protein sequence ID" value="GGA72372.1"/>
    <property type="molecule type" value="Genomic_DNA"/>
</dbReference>
<evidence type="ECO:0000256" key="6">
    <source>
        <dbReference type="ARBA" id="ARBA00022729"/>
    </source>
</evidence>
<evidence type="ECO:0000256" key="1">
    <source>
        <dbReference type="ARBA" id="ARBA00001947"/>
    </source>
</evidence>
<reference evidence="17" key="1">
    <citation type="journal article" date="2019" name="Int. J. Syst. Evol. Microbiol.">
        <title>The Global Catalogue of Microorganisms (GCM) 10K type strain sequencing project: providing services to taxonomists for standard genome sequencing and annotation.</title>
        <authorList>
            <consortium name="The Broad Institute Genomics Platform"/>
            <consortium name="The Broad Institute Genome Sequencing Center for Infectious Disease"/>
            <person name="Wu L."/>
            <person name="Ma J."/>
        </authorList>
    </citation>
    <scope>NUCLEOTIDE SEQUENCE [LARGE SCALE GENOMIC DNA]</scope>
    <source>
        <strain evidence="17">CGMCC 1.10130</strain>
    </source>
</reference>
<dbReference type="PROSITE" id="PS00132">
    <property type="entry name" value="CARBOXYPEPT_ZN_1"/>
    <property type="match status" value="1"/>
</dbReference>
<dbReference type="InterPro" id="IPR013783">
    <property type="entry name" value="Ig-like_fold"/>
</dbReference>
<dbReference type="PANTHER" id="PTHR11705">
    <property type="entry name" value="PROTEASE FAMILY M14 CARBOXYPEPTIDASE A,B"/>
    <property type="match status" value="1"/>
</dbReference>
<dbReference type="SMART" id="SM00060">
    <property type="entry name" value="FN3"/>
    <property type="match status" value="2"/>
</dbReference>
<evidence type="ECO:0000313" key="16">
    <source>
        <dbReference type="EMBL" id="GGA72372.1"/>
    </source>
</evidence>
<evidence type="ECO:0000256" key="10">
    <source>
        <dbReference type="ARBA" id="ARBA00050859"/>
    </source>
</evidence>
<name>A0A8J2U405_9GAMM</name>
<evidence type="ECO:0000256" key="11">
    <source>
        <dbReference type="ARBA" id="ARBA00066554"/>
    </source>
</evidence>
<dbReference type="EC" id="3.4.17.18" evidence="11"/>
<evidence type="ECO:0000256" key="3">
    <source>
        <dbReference type="ARBA" id="ARBA00022645"/>
    </source>
</evidence>
<dbReference type="PROSITE" id="PS52035">
    <property type="entry name" value="PEPTIDASE_M14"/>
    <property type="match status" value="1"/>
</dbReference>
<dbReference type="CDD" id="cd00063">
    <property type="entry name" value="FN3"/>
    <property type="match status" value="1"/>
</dbReference>
<dbReference type="InterPro" id="IPR000834">
    <property type="entry name" value="Peptidase_M14"/>
</dbReference>
<dbReference type="InterPro" id="IPR036116">
    <property type="entry name" value="FN3_sf"/>
</dbReference>
<dbReference type="SMART" id="SM00631">
    <property type="entry name" value="Zn_pept"/>
    <property type="match status" value="1"/>
</dbReference>
<protein>
    <recommendedName>
        <fullName evidence="11">carboxypeptidase T</fullName>
        <ecNumber evidence="11">3.4.17.18</ecNumber>
    </recommendedName>
</protein>
<evidence type="ECO:0000256" key="5">
    <source>
        <dbReference type="ARBA" id="ARBA00022723"/>
    </source>
</evidence>
<keyword evidence="3" id="KW-0121">Carboxypeptidase</keyword>
<comment type="caution">
    <text evidence="16">The sequence shown here is derived from an EMBL/GenBank/DDBJ whole genome shotgun (WGS) entry which is preliminary data.</text>
</comment>
<dbReference type="GO" id="GO:0004181">
    <property type="term" value="F:metallocarboxypeptidase activity"/>
    <property type="evidence" value="ECO:0007669"/>
    <property type="project" value="InterPro"/>
</dbReference>
<evidence type="ECO:0000256" key="12">
    <source>
        <dbReference type="PROSITE-ProRule" id="PRU01379"/>
    </source>
</evidence>
<dbReference type="Gene3D" id="2.60.40.10">
    <property type="entry name" value="Immunoglobulins"/>
    <property type="match status" value="2"/>
</dbReference>
<dbReference type="PANTHER" id="PTHR11705:SF143">
    <property type="entry name" value="SLL0236 PROTEIN"/>
    <property type="match status" value="1"/>
</dbReference>
<dbReference type="GO" id="GO:0008270">
    <property type="term" value="F:zinc ion binding"/>
    <property type="evidence" value="ECO:0007669"/>
    <property type="project" value="InterPro"/>
</dbReference>
<feature type="region of interest" description="Disordered" evidence="13">
    <location>
        <begin position="870"/>
        <end position="896"/>
    </location>
</feature>
<dbReference type="GO" id="GO:0006508">
    <property type="term" value="P:proteolysis"/>
    <property type="evidence" value="ECO:0007669"/>
    <property type="project" value="UniProtKB-KW"/>
</dbReference>
<gene>
    <name evidence="16" type="ORF">GCM10011369_12680</name>
</gene>
<keyword evidence="4" id="KW-0645">Protease</keyword>
<dbReference type="OrthoDB" id="5294005at2"/>
<keyword evidence="5" id="KW-0479">Metal-binding</keyword>
<evidence type="ECO:0000313" key="17">
    <source>
        <dbReference type="Proteomes" id="UP000619743"/>
    </source>
</evidence>
<proteinExistence type="inferred from homology"/>
<evidence type="ECO:0000256" key="2">
    <source>
        <dbReference type="ARBA" id="ARBA00005988"/>
    </source>
</evidence>
<comment type="caution">
    <text evidence="12">Lacks conserved residue(s) required for the propagation of feature annotation.</text>
</comment>
<dbReference type="Pfam" id="PF00246">
    <property type="entry name" value="Peptidase_M14"/>
    <property type="match status" value="1"/>
</dbReference>
<dbReference type="InterPro" id="IPR057246">
    <property type="entry name" value="CARBOXYPEPT_ZN_1"/>
</dbReference>
<keyword evidence="17" id="KW-1185">Reference proteome</keyword>
<dbReference type="AlphaFoldDB" id="A0A8J2U405"/>
<keyword evidence="7" id="KW-0378">Hydrolase</keyword>
<evidence type="ECO:0000259" key="15">
    <source>
        <dbReference type="PROSITE" id="PS52035"/>
    </source>
</evidence>
<dbReference type="Proteomes" id="UP000619743">
    <property type="component" value="Unassembled WGS sequence"/>
</dbReference>
<comment type="cofactor">
    <cofactor evidence="1">
        <name>Zn(2+)</name>
        <dbReference type="ChEBI" id="CHEBI:29105"/>
    </cofactor>
</comment>
<comment type="similarity">
    <text evidence="2 12">Belongs to the peptidase M14 family.</text>
</comment>
<dbReference type="GO" id="GO:0005615">
    <property type="term" value="C:extracellular space"/>
    <property type="evidence" value="ECO:0007669"/>
    <property type="project" value="TreeGrafter"/>
</dbReference>
<evidence type="ECO:0000256" key="7">
    <source>
        <dbReference type="ARBA" id="ARBA00022801"/>
    </source>
</evidence>
<keyword evidence="8" id="KW-0862">Zinc</keyword>
<evidence type="ECO:0000256" key="13">
    <source>
        <dbReference type="SAM" id="MobiDB-lite"/>
    </source>
</evidence>
<evidence type="ECO:0000256" key="8">
    <source>
        <dbReference type="ARBA" id="ARBA00022833"/>
    </source>
</evidence>
<dbReference type="PROSITE" id="PS50853">
    <property type="entry name" value="FN3"/>
    <property type="match status" value="1"/>
</dbReference>
<dbReference type="FunFam" id="3.40.630.10:FF:000084">
    <property type="entry name" value="Carboxypeptidase B2"/>
    <property type="match status" value="1"/>
</dbReference>
<keyword evidence="9" id="KW-0482">Metalloprotease</keyword>